<dbReference type="GeneID" id="77925207"/>
<proteinExistence type="predicted"/>
<evidence type="ECO:0000313" key="2">
    <source>
        <dbReference type="Proteomes" id="UP000501785"/>
    </source>
</evidence>
<dbReference type="RefSeq" id="YP_010649652.1">
    <property type="nucleotide sequence ID" value="NC_070771.1"/>
</dbReference>
<keyword evidence="2" id="KW-1185">Reference proteome</keyword>
<protein>
    <submittedName>
        <fullName evidence="1">Uncharacterized protein</fullName>
    </submittedName>
</protein>
<sequence length="118" mass="13665">MPSFILAGSSYEYLTPPKPQRLHLIRSWEYGHWPRVEADVPLAGGGTVAVYGEASRWSDEHVHVRWADDEGHLHAAWLPTENVRRLTASEWDILEFHACPEELRRIRWGKRLPGFLPE</sequence>
<dbReference type="KEGG" id="vg:77925207"/>
<evidence type="ECO:0000313" key="1">
    <source>
        <dbReference type="EMBL" id="QIG57703.1"/>
    </source>
</evidence>
<name>A0A6G6XIU3_9CAUD</name>
<reference evidence="1 2" key="1">
    <citation type="submission" date="2020-01" db="EMBL/GenBank/DDBJ databases">
        <authorList>
            <person name="Burbank J.R."/>
            <person name="Falkowski A.F."/>
            <person name="Granberg A.K."/>
            <person name="Hofbauer A.R."/>
            <person name="Heubel C."/>
            <person name="Larson S.M."/>
            <person name="Streitz R.J."/>
            <person name="Zoubek K.J."/>
            <person name="Bonilla J.A."/>
            <person name="Klyczek K."/>
            <person name="Garlena R.A."/>
            <person name="Russell D.A."/>
            <person name="Pope W.H."/>
            <person name="Jacobs-Sera D."/>
            <person name="Hatfull G.F."/>
        </authorList>
    </citation>
    <scope>NUCLEOTIDE SEQUENCE [LARGE SCALE GENOMIC DNA]</scope>
</reference>
<gene>
    <name evidence="1" type="primary">32</name>
    <name evidence="1" type="ORF">SEA_SHOYA_32</name>
</gene>
<dbReference type="Proteomes" id="UP000501785">
    <property type="component" value="Segment"/>
</dbReference>
<dbReference type="EMBL" id="MN908684">
    <property type="protein sequence ID" value="QIG57703.1"/>
    <property type="molecule type" value="Genomic_DNA"/>
</dbReference>
<organism evidence="1 2">
    <name type="scientific">Arthrobacter phage Shoya</name>
    <dbReference type="NCBI Taxonomy" id="2704035"/>
    <lineage>
        <taxon>Viruses</taxon>
        <taxon>Duplodnaviria</taxon>
        <taxon>Heunggongvirae</taxon>
        <taxon>Uroviricota</taxon>
        <taxon>Caudoviricetes</taxon>
        <taxon>Shoyavirus</taxon>
        <taxon>Shoyavirus shoya</taxon>
    </lineage>
</organism>
<accession>A0A6G6XIU3</accession>